<organism evidence="2 3">
    <name type="scientific">Lentzea fradiae</name>
    <dbReference type="NCBI Taxonomy" id="200378"/>
    <lineage>
        <taxon>Bacteria</taxon>
        <taxon>Bacillati</taxon>
        <taxon>Actinomycetota</taxon>
        <taxon>Actinomycetes</taxon>
        <taxon>Pseudonocardiales</taxon>
        <taxon>Pseudonocardiaceae</taxon>
        <taxon>Lentzea</taxon>
    </lineage>
</organism>
<keyword evidence="1" id="KW-0175">Coiled coil</keyword>
<dbReference type="RefSeq" id="WP_143035822.1">
    <property type="nucleotide sequence ID" value="NZ_FNCC01000002.1"/>
</dbReference>
<accession>A0A1G7MCN5</accession>
<sequence length="101" mass="10439">MAGAKFNTEAMEQCRTTVSSQAGQFGAIGDGFSTQCGNPDIFGKLGSSGALSGAVAAMDQAGAQEFDAAEKVLRKVESALDKIQSNVDDVEEAAKNSFRTV</sequence>
<feature type="coiled-coil region" evidence="1">
    <location>
        <begin position="66"/>
        <end position="93"/>
    </location>
</feature>
<dbReference type="AlphaFoldDB" id="A0A1G7MCN5"/>
<evidence type="ECO:0000313" key="3">
    <source>
        <dbReference type="Proteomes" id="UP000199623"/>
    </source>
</evidence>
<dbReference type="OrthoDB" id="3699970at2"/>
<keyword evidence="3" id="KW-1185">Reference proteome</keyword>
<dbReference type="EMBL" id="FNCC01000002">
    <property type="protein sequence ID" value="SDF58910.1"/>
    <property type="molecule type" value="Genomic_DNA"/>
</dbReference>
<reference evidence="3" key="1">
    <citation type="submission" date="2016-10" db="EMBL/GenBank/DDBJ databases">
        <authorList>
            <person name="Varghese N."/>
            <person name="Submissions S."/>
        </authorList>
    </citation>
    <scope>NUCLEOTIDE SEQUENCE [LARGE SCALE GENOMIC DNA]</scope>
    <source>
        <strain evidence="3">CGMCC 4.3506</strain>
    </source>
</reference>
<evidence type="ECO:0000256" key="1">
    <source>
        <dbReference type="SAM" id="Coils"/>
    </source>
</evidence>
<dbReference type="STRING" id="200378.SAMN05216553_102195"/>
<gene>
    <name evidence="2" type="ORF">SAMN05216553_102195</name>
</gene>
<evidence type="ECO:0000313" key="2">
    <source>
        <dbReference type="EMBL" id="SDF58910.1"/>
    </source>
</evidence>
<protein>
    <submittedName>
        <fullName evidence="2">Uncharacterized protein</fullName>
    </submittedName>
</protein>
<name>A0A1G7MCN5_9PSEU</name>
<proteinExistence type="predicted"/>
<dbReference type="Proteomes" id="UP000199623">
    <property type="component" value="Unassembled WGS sequence"/>
</dbReference>